<name>A0ABS8DVM8_9GAMM</name>
<keyword evidence="3" id="KW-1185">Reference proteome</keyword>
<feature type="transmembrane region" description="Helical" evidence="1">
    <location>
        <begin position="55"/>
        <end position="81"/>
    </location>
</feature>
<keyword evidence="1" id="KW-0812">Transmembrane</keyword>
<evidence type="ECO:0000313" key="3">
    <source>
        <dbReference type="Proteomes" id="UP001319882"/>
    </source>
</evidence>
<dbReference type="EMBL" id="WHVL01000006">
    <property type="protein sequence ID" value="MCB8890249.1"/>
    <property type="molecule type" value="Genomic_DNA"/>
</dbReference>
<dbReference type="Proteomes" id="UP001319882">
    <property type="component" value="Unassembled WGS sequence"/>
</dbReference>
<feature type="transmembrane region" description="Helical" evidence="1">
    <location>
        <begin position="174"/>
        <end position="196"/>
    </location>
</feature>
<evidence type="ECO:0000256" key="1">
    <source>
        <dbReference type="SAM" id="Phobius"/>
    </source>
</evidence>
<dbReference type="RefSeq" id="WP_227390919.1">
    <property type="nucleotide sequence ID" value="NZ_JBHSCJ010000008.1"/>
</dbReference>
<evidence type="ECO:0000313" key="2">
    <source>
        <dbReference type="EMBL" id="MCB8890249.1"/>
    </source>
</evidence>
<accession>A0ABS8DVM8</accession>
<dbReference type="PANTHER" id="PTHR42709:SF11">
    <property type="entry name" value="DEDA FAMILY PROTEIN"/>
    <property type="match status" value="1"/>
</dbReference>
<comment type="caution">
    <text evidence="2">The sequence shown here is derived from an EMBL/GenBank/DDBJ whole genome shotgun (WGS) entry which is preliminary data.</text>
</comment>
<proteinExistence type="predicted"/>
<feature type="transmembrane region" description="Helical" evidence="1">
    <location>
        <begin position="135"/>
        <end position="162"/>
    </location>
</feature>
<feature type="transmembrane region" description="Helical" evidence="1">
    <location>
        <begin position="21"/>
        <end position="49"/>
    </location>
</feature>
<reference evidence="2 3" key="1">
    <citation type="journal article" date="2021" name="Sci. Rep.">
        <title>Genome analysis of a halophilic bacterium Halomonas malpeensis YU-PRIM-29(T) reveals its exopolysaccharide and pigment producing capabilities.</title>
        <authorList>
            <person name="Athmika"/>
            <person name="Ghate S.D."/>
            <person name="Arun A.B."/>
            <person name="Rao S.S."/>
            <person name="Kumar S.T.A."/>
            <person name="Kandiyil M.K."/>
            <person name="Saptami K."/>
            <person name="Rekha P.D."/>
        </authorList>
    </citation>
    <scope>NUCLEOTIDE SEQUENCE [LARGE SCALE GENOMIC DNA]</scope>
    <source>
        <strain evidence="3">prim 29</strain>
    </source>
</reference>
<gene>
    <name evidence="2" type="ORF">GEV37_14115</name>
</gene>
<keyword evidence="1" id="KW-1133">Transmembrane helix</keyword>
<dbReference type="PANTHER" id="PTHR42709">
    <property type="entry name" value="ALKALINE PHOSPHATASE LIKE PROTEIN"/>
    <property type="match status" value="1"/>
</dbReference>
<organism evidence="2 3">
    <name type="scientific">Vreelandella malpeensis</name>
    <dbReference type="NCBI Taxonomy" id="1172368"/>
    <lineage>
        <taxon>Bacteria</taxon>
        <taxon>Pseudomonadati</taxon>
        <taxon>Pseudomonadota</taxon>
        <taxon>Gammaproteobacteria</taxon>
        <taxon>Oceanospirillales</taxon>
        <taxon>Halomonadaceae</taxon>
        <taxon>Vreelandella</taxon>
    </lineage>
</organism>
<dbReference type="InterPro" id="IPR051311">
    <property type="entry name" value="DedA_domain"/>
</dbReference>
<keyword evidence="1" id="KW-0472">Membrane</keyword>
<protein>
    <submittedName>
        <fullName evidence="2">DedA family protein</fullName>
    </submittedName>
</protein>
<feature type="transmembrane region" description="Helical" evidence="1">
    <location>
        <begin position="101"/>
        <end position="123"/>
    </location>
</feature>
<sequence>MALFSQGQKEWLARLNRSRRMLWLLGALSFLETLILPVPLELIIIPLMASNRARIWSIAAVVTAGCLLGSLAGYGIGMALFQSLGTWLIGVMGIEQSYQSFQTFFSQYGFAAIIAIGILPIPYQVALITAGLSGYPILLFLLAALLSRGIRYFGIAWLVYRFGHQVERMWKRHALMTSLLGGVLILVLLLGMQLIASRLV</sequence>